<name>A0A5B8JHS5_9MOLU</name>
<evidence type="ECO:0000313" key="2">
    <source>
        <dbReference type="EMBL" id="QDY88653.1"/>
    </source>
</evidence>
<evidence type="ECO:0000313" key="3">
    <source>
        <dbReference type="Proteomes" id="UP000317512"/>
    </source>
</evidence>
<dbReference type="EMBL" id="CP041663">
    <property type="protein sequence ID" value="QDY88653.1"/>
    <property type="molecule type" value="Genomic_DNA"/>
</dbReference>
<evidence type="ECO:0000256" key="1">
    <source>
        <dbReference type="SAM" id="Phobius"/>
    </source>
</evidence>
<keyword evidence="1" id="KW-1133">Transmembrane helix</keyword>
<dbReference type="Proteomes" id="UP000317512">
    <property type="component" value="Chromosome"/>
</dbReference>
<accession>A0A5B8JHS5</accession>
<organism evidence="2 3">
    <name type="scientific">Mycoplasma anserisalpingitidis</name>
    <dbReference type="NCBI Taxonomy" id="519450"/>
    <lineage>
        <taxon>Bacteria</taxon>
        <taxon>Bacillati</taxon>
        <taxon>Mycoplasmatota</taxon>
        <taxon>Mollicutes</taxon>
        <taxon>Mycoplasmataceae</taxon>
        <taxon>Mycoplasma</taxon>
    </lineage>
</organism>
<gene>
    <name evidence="2" type="ORF">FOY43_03250</name>
</gene>
<proteinExistence type="predicted"/>
<protein>
    <submittedName>
        <fullName evidence="2">Uncharacterized protein</fullName>
    </submittedName>
</protein>
<feature type="transmembrane region" description="Helical" evidence="1">
    <location>
        <begin position="57"/>
        <end position="81"/>
    </location>
</feature>
<dbReference type="OrthoDB" id="399879at2"/>
<reference evidence="3" key="1">
    <citation type="submission" date="2019-07" db="EMBL/GenBank/DDBJ databases">
        <title>Complete genome sequences of three Mycoplasma sp. 1220 strains.</title>
        <authorList>
            <person name="Grozner D."/>
            <person name="Forro B."/>
            <person name="Kovacs A.B."/>
            <person name="Marton S."/>
            <person name="Banyai K."/>
            <person name="Kreizinger Z."/>
            <person name="Sulyok K.M."/>
            <person name="Gyuranecz M."/>
        </authorList>
    </citation>
    <scope>NUCLEOTIDE SEQUENCE [LARGE SCALE GENOMIC DNA]</scope>
    <source>
        <strain evidence="3">MYCAV93</strain>
    </source>
</reference>
<dbReference type="AlphaFoldDB" id="A0A5B8JHS5"/>
<keyword evidence="1" id="KW-0472">Membrane</keyword>
<sequence>MKNYKVKIVIWSVVLLVSIIAIILLSINIHQLKETMDLFNVVELDSQIQSTYKLIRAYSIGGLAFALILFVLSSVITYAGFKSWRYVEMFG</sequence>
<dbReference type="RefSeq" id="WP_146309106.1">
    <property type="nucleotide sequence ID" value="NZ_CP041663.1"/>
</dbReference>
<feature type="transmembrane region" description="Helical" evidence="1">
    <location>
        <begin position="6"/>
        <end position="27"/>
    </location>
</feature>
<keyword evidence="1" id="KW-0812">Transmembrane</keyword>